<evidence type="ECO:0000313" key="1">
    <source>
        <dbReference type="EMBL" id="VUZ54761.1"/>
    </source>
</evidence>
<dbReference type="EMBL" id="CABIJS010000666">
    <property type="protein sequence ID" value="VUZ54761.1"/>
    <property type="molecule type" value="Genomic_DNA"/>
</dbReference>
<feature type="non-terminal residue" evidence="1">
    <location>
        <position position="81"/>
    </location>
</feature>
<keyword evidence="2" id="KW-1185">Reference proteome</keyword>
<dbReference type="Proteomes" id="UP000321570">
    <property type="component" value="Unassembled WGS sequence"/>
</dbReference>
<organism evidence="1 2">
    <name type="scientific">Hymenolepis diminuta</name>
    <name type="common">Rat tapeworm</name>
    <dbReference type="NCBI Taxonomy" id="6216"/>
    <lineage>
        <taxon>Eukaryota</taxon>
        <taxon>Metazoa</taxon>
        <taxon>Spiralia</taxon>
        <taxon>Lophotrochozoa</taxon>
        <taxon>Platyhelminthes</taxon>
        <taxon>Cestoda</taxon>
        <taxon>Eucestoda</taxon>
        <taxon>Cyclophyllidea</taxon>
        <taxon>Hymenolepididae</taxon>
        <taxon>Hymenolepis</taxon>
    </lineage>
</organism>
<gene>
    <name evidence="1" type="ORF">WMSIL1_LOCUS12846</name>
</gene>
<name>A0A564Z5G6_HYMDI</name>
<proteinExistence type="predicted"/>
<sequence length="81" mass="9279">MLCDGTPQCRDRSDEDPRFCRVSTLPPPQPPVIVSPPTIDVPSYHPFEFTCISSDGSRIEAVFKVNRSPVDRDPRFRINRY</sequence>
<evidence type="ECO:0000313" key="2">
    <source>
        <dbReference type="Proteomes" id="UP000321570"/>
    </source>
</evidence>
<dbReference type="Gene3D" id="2.40.128.620">
    <property type="match status" value="1"/>
</dbReference>
<dbReference type="AlphaFoldDB" id="A0A564Z5G6"/>
<accession>A0A564Z5G6</accession>
<protein>
    <submittedName>
        <fullName evidence="1">Uncharacterized protein</fullName>
    </submittedName>
</protein>
<reference evidence="1 2" key="1">
    <citation type="submission" date="2019-07" db="EMBL/GenBank/DDBJ databases">
        <authorList>
            <person name="Jastrzebski P J."/>
            <person name="Paukszto L."/>
            <person name="Jastrzebski P J."/>
        </authorList>
    </citation>
    <scope>NUCLEOTIDE SEQUENCE [LARGE SCALE GENOMIC DNA]</scope>
    <source>
        <strain evidence="1 2">WMS-il1</strain>
    </source>
</reference>